<accession>A0A918RIU1</accession>
<evidence type="ECO:0000256" key="1">
    <source>
        <dbReference type="ARBA" id="ARBA00005589"/>
    </source>
</evidence>
<evidence type="ECO:0000256" key="5">
    <source>
        <dbReference type="RuleBase" id="RU003910"/>
    </source>
</evidence>
<keyword evidence="2 4" id="KW-0689">Ribosomal protein</keyword>
<gene>
    <name evidence="4 6" type="primary">rpsR</name>
    <name evidence="6" type="ORF">GCM10008090_08540</name>
</gene>
<dbReference type="NCBIfam" id="TIGR00165">
    <property type="entry name" value="S18"/>
    <property type="match status" value="1"/>
</dbReference>
<evidence type="ECO:0000256" key="2">
    <source>
        <dbReference type="ARBA" id="ARBA00022980"/>
    </source>
</evidence>
<comment type="function">
    <text evidence="4">Binds as a heterodimer with protein bS6 to the central domain of the 16S rRNA, where it helps stabilize the platform of the 30S subunit.</text>
</comment>
<reference evidence="6" key="1">
    <citation type="journal article" date="2014" name="Int. J. Syst. Evol. Microbiol.">
        <title>Complete genome sequence of Corynebacterium casei LMG S-19264T (=DSM 44701T), isolated from a smear-ripened cheese.</title>
        <authorList>
            <consortium name="US DOE Joint Genome Institute (JGI-PGF)"/>
            <person name="Walter F."/>
            <person name="Albersmeier A."/>
            <person name="Kalinowski J."/>
            <person name="Ruckert C."/>
        </authorList>
    </citation>
    <scope>NUCLEOTIDE SEQUENCE</scope>
    <source>
        <strain evidence="6">KCTC 12711</strain>
    </source>
</reference>
<keyword evidence="4" id="KW-0699">rRNA-binding</keyword>
<comment type="similarity">
    <text evidence="1 4 5">Belongs to the bacterial ribosomal protein bS18 family.</text>
</comment>
<dbReference type="HAMAP" id="MF_00270">
    <property type="entry name" value="Ribosomal_bS18"/>
    <property type="match status" value="1"/>
</dbReference>
<organism evidence="6 7">
    <name type="scientific">Arenicella chitinivorans</name>
    <dbReference type="NCBI Taxonomy" id="1329800"/>
    <lineage>
        <taxon>Bacteria</taxon>
        <taxon>Pseudomonadati</taxon>
        <taxon>Pseudomonadota</taxon>
        <taxon>Gammaproteobacteria</taxon>
        <taxon>Arenicellales</taxon>
        <taxon>Arenicellaceae</taxon>
        <taxon>Arenicella</taxon>
    </lineage>
</organism>
<dbReference type="InterPro" id="IPR001648">
    <property type="entry name" value="Ribosomal_bS18"/>
</dbReference>
<protein>
    <recommendedName>
        <fullName evidence="4">Small ribosomal subunit protein bS18</fullName>
    </recommendedName>
</protein>
<evidence type="ECO:0000256" key="3">
    <source>
        <dbReference type="ARBA" id="ARBA00023274"/>
    </source>
</evidence>
<dbReference type="GO" id="GO:0022627">
    <property type="term" value="C:cytosolic small ribosomal subunit"/>
    <property type="evidence" value="ECO:0007669"/>
    <property type="project" value="TreeGrafter"/>
</dbReference>
<comment type="caution">
    <text evidence="6">The sequence shown here is derived from an EMBL/GenBank/DDBJ whole genome shotgun (WGS) entry which is preliminary data.</text>
</comment>
<dbReference type="Gene3D" id="4.10.640.10">
    <property type="entry name" value="Ribosomal protein S18"/>
    <property type="match status" value="1"/>
</dbReference>
<evidence type="ECO:0000313" key="7">
    <source>
        <dbReference type="Proteomes" id="UP000614811"/>
    </source>
</evidence>
<keyword evidence="7" id="KW-1185">Reference proteome</keyword>
<dbReference type="GO" id="GO:0006412">
    <property type="term" value="P:translation"/>
    <property type="evidence" value="ECO:0007669"/>
    <property type="project" value="UniProtKB-UniRule"/>
</dbReference>
<dbReference type="GO" id="GO:0003735">
    <property type="term" value="F:structural constituent of ribosome"/>
    <property type="evidence" value="ECO:0007669"/>
    <property type="project" value="InterPro"/>
</dbReference>
<dbReference type="EMBL" id="BMXA01000001">
    <property type="protein sequence ID" value="GHA01669.1"/>
    <property type="molecule type" value="Genomic_DNA"/>
</dbReference>
<reference evidence="6" key="2">
    <citation type="submission" date="2020-09" db="EMBL/GenBank/DDBJ databases">
        <authorList>
            <person name="Sun Q."/>
            <person name="Kim S."/>
        </authorList>
    </citation>
    <scope>NUCLEOTIDE SEQUENCE</scope>
    <source>
        <strain evidence="6">KCTC 12711</strain>
    </source>
</reference>
<dbReference type="PANTHER" id="PTHR13479">
    <property type="entry name" value="30S RIBOSOMAL PROTEIN S18"/>
    <property type="match status" value="1"/>
</dbReference>
<sequence length="85" mass="9857">MKRNAPKKRRQGFRQMRRRFCRFTAEGVTHIDYKDLATLKSFVSESGKIIPSRNTGTAARFQRQLASAIKNARYLALLPYTDGHR</sequence>
<evidence type="ECO:0000313" key="6">
    <source>
        <dbReference type="EMBL" id="GHA01669.1"/>
    </source>
</evidence>
<keyword evidence="4" id="KW-0694">RNA-binding</keyword>
<dbReference type="InterPro" id="IPR036870">
    <property type="entry name" value="Ribosomal_bS18_sf"/>
</dbReference>
<dbReference type="PANTHER" id="PTHR13479:SF40">
    <property type="entry name" value="SMALL RIBOSOMAL SUBUNIT PROTEIN BS18M"/>
    <property type="match status" value="1"/>
</dbReference>
<comment type="subunit">
    <text evidence="4">Part of the 30S ribosomal subunit. Forms a tight heterodimer with protein bS6.</text>
</comment>
<dbReference type="PRINTS" id="PR00974">
    <property type="entry name" value="RIBOSOMALS18"/>
</dbReference>
<dbReference type="SUPFAM" id="SSF46911">
    <property type="entry name" value="Ribosomal protein S18"/>
    <property type="match status" value="1"/>
</dbReference>
<name>A0A918RIU1_9GAMM</name>
<dbReference type="Proteomes" id="UP000614811">
    <property type="component" value="Unassembled WGS sequence"/>
</dbReference>
<evidence type="ECO:0000256" key="4">
    <source>
        <dbReference type="HAMAP-Rule" id="MF_00270"/>
    </source>
</evidence>
<dbReference type="Pfam" id="PF01084">
    <property type="entry name" value="Ribosomal_S18"/>
    <property type="match status" value="1"/>
</dbReference>
<dbReference type="GO" id="GO:0070181">
    <property type="term" value="F:small ribosomal subunit rRNA binding"/>
    <property type="evidence" value="ECO:0007669"/>
    <property type="project" value="TreeGrafter"/>
</dbReference>
<proteinExistence type="inferred from homology"/>
<keyword evidence="3 4" id="KW-0687">Ribonucleoprotein</keyword>
<dbReference type="AlphaFoldDB" id="A0A918RIU1"/>